<keyword evidence="1" id="KW-1133">Transmembrane helix</keyword>
<sequence>MLVRAKLFLRQAAPGYYRLALLPYVKARRFTQRWRRVAVYANQRANGNIFAIELDITAGFFAVITAYLYILVHCETQNLTPTIRVTGRNYRSPSHDRNWINNYFNVITPMTPEQRTKIDKGELKITRIKSINDLGYHRKYKDILTIEFAHHLMKKHLVIKDDILAEVDDFFSNTLARGHTLGVHYRGTDKFVDAPRLSYDVLFENITNYLRDNPQTTQVLLATDEPALIEYMKERPLAKPLFNWASSQIFPGGSSPHYAKDADRYILGREALLTCLALARCDYCIRTASYLSGFASVLNPALRSVMLNPIYHDRFPDWELWNRQRGGTQQCRNFEQVATVGAS</sequence>
<keyword evidence="1" id="KW-0472">Membrane</keyword>
<evidence type="ECO:0000313" key="2">
    <source>
        <dbReference type="EMBL" id="QNT68249.1"/>
    </source>
</evidence>
<accession>A0A7H1MXR3</accession>
<reference evidence="2 3" key="1">
    <citation type="submission" date="2020-05" db="EMBL/GenBank/DDBJ databases">
        <title>Complete closed genome sequence of Defluviicoccus vanus.</title>
        <authorList>
            <person name="Bessarab I."/>
            <person name="Arumugam K."/>
            <person name="Maszenan A.M."/>
            <person name="Seviour R.J."/>
            <person name="Williams R.B."/>
        </authorList>
    </citation>
    <scope>NUCLEOTIDE SEQUENCE [LARGE SCALE GENOMIC DNA]</scope>
    <source>
        <strain evidence="2 3">Ben 114</strain>
    </source>
</reference>
<dbReference type="AlphaFoldDB" id="A0A7H1MXR3"/>
<keyword evidence="1" id="KW-0812">Transmembrane</keyword>
<dbReference type="KEGG" id="dvn:HQ394_01290"/>
<dbReference type="EMBL" id="CP053923">
    <property type="protein sequence ID" value="QNT68249.1"/>
    <property type="molecule type" value="Genomic_DNA"/>
</dbReference>
<gene>
    <name evidence="2" type="ORF">HQ394_01290</name>
</gene>
<protein>
    <submittedName>
        <fullName evidence="2">Uncharacterized protein</fullName>
    </submittedName>
</protein>
<evidence type="ECO:0000256" key="1">
    <source>
        <dbReference type="SAM" id="Phobius"/>
    </source>
</evidence>
<organism evidence="2 3">
    <name type="scientific">Defluviicoccus vanus</name>
    <dbReference type="NCBI Taxonomy" id="111831"/>
    <lineage>
        <taxon>Bacteria</taxon>
        <taxon>Pseudomonadati</taxon>
        <taxon>Pseudomonadota</taxon>
        <taxon>Alphaproteobacteria</taxon>
        <taxon>Rhodospirillales</taxon>
        <taxon>Rhodospirillaceae</taxon>
        <taxon>Defluviicoccus</taxon>
    </lineage>
</organism>
<feature type="transmembrane region" description="Helical" evidence="1">
    <location>
        <begin position="50"/>
        <end position="72"/>
    </location>
</feature>
<dbReference type="Gene3D" id="3.40.50.11350">
    <property type="match status" value="1"/>
</dbReference>
<keyword evidence="3" id="KW-1185">Reference proteome</keyword>
<proteinExistence type="predicted"/>
<evidence type="ECO:0000313" key="3">
    <source>
        <dbReference type="Proteomes" id="UP000516369"/>
    </source>
</evidence>
<dbReference type="Proteomes" id="UP000516369">
    <property type="component" value="Chromosome"/>
</dbReference>
<name>A0A7H1MXR3_9PROT</name>